<feature type="domain" description="Ig-like" evidence="15">
    <location>
        <begin position="201"/>
        <end position="287"/>
    </location>
</feature>
<dbReference type="PROSITE" id="PS50853">
    <property type="entry name" value="FN3"/>
    <property type="match status" value="3"/>
</dbReference>
<evidence type="ECO:0000256" key="3">
    <source>
        <dbReference type="ARBA" id="ARBA00022475"/>
    </source>
</evidence>
<accession>A0AAV7TFG3</accession>
<keyword evidence="5" id="KW-0732">Signal</keyword>
<dbReference type="InterPro" id="IPR036179">
    <property type="entry name" value="Ig-like_dom_sf"/>
</dbReference>
<evidence type="ECO:0000256" key="5">
    <source>
        <dbReference type="ARBA" id="ARBA00022729"/>
    </source>
</evidence>
<protein>
    <recommendedName>
        <fullName evidence="12">Cell adhesion molecule-related/down-regulated by oncogenes</fullName>
    </recommendedName>
</protein>
<dbReference type="Pfam" id="PF07679">
    <property type="entry name" value="I-set"/>
    <property type="match status" value="2"/>
</dbReference>
<dbReference type="PANTHER" id="PTHR44170">
    <property type="entry name" value="PROTEIN SIDEKICK"/>
    <property type="match status" value="1"/>
</dbReference>
<dbReference type="InterPro" id="IPR013098">
    <property type="entry name" value="Ig_I-set"/>
</dbReference>
<evidence type="ECO:0000313" key="18">
    <source>
        <dbReference type="Proteomes" id="UP001066276"/>
    </source>
</evidence>
<dbReference type="InterPro" id="IPR007110">
    <property type="entry name" value="Ig-like_dom"/>
</dbReference>
<evidence type="ECO:0000256" key="13">
    <source>
        <dbReference type="SAM" id="MobiDB-lite"/>
    </source>
</evidence>
<evidence type="ECO:0000256" key="2">
    <source>
        <dbReference type="ARBA" id="ARBA00004236"/>
    </source>
</evidence>
<dbReference type="PANTHER" id="PTHR44170:SF1">
    <property type="entry name" value="CELL ADHESION MOLECULE-RELATED_DOWN-REGULATED BY ONCOGENES"/>
    <property type="match status" value="1"/>
</dbReference>
<dbReference type="GO" id="GO:0007399">
    <property type="term" value="P:nervous system development"/>
    <property type="evidence" value="ECO:0007669"/>
    <property type="project" value="TreeGrafter"/>
</dbReference>
<evidence type="ECO:0000259" key="16">
    <source>
        <dbReference type="PROSITE" id="PS50853"/>
    </source>
</evidence>
<evidence type="ECO:0000256" key="6">
    <source>
        <dbReference type="ARBA" id="ARBA00022737"/>
    </source>
</evidence>
<dbReference type="FunFam" id="2.60.40.10:FF:000032">
    <property type="entry name" value="palladin isoform X1"/>
    <property type="match status" value="1"/>
</dbReference>
<keyword evidence="18" id="KW-1185">Reference proteome</keyword>
<keyword evidence="11" id="KW-0393">Immunoglobulin domain</keyword>
<evidence type="ECO:0000256" key="10">
    <source>
        <dbReference type="ARBA" id="ARBA00023180"/>
    </source>
</evidence>
<dbReference type="Pfam" id="PF13927">
    <property type="entry name" value="Ig_3"/>
    <property type="match status" value="2"/>
</dbReference>
<dbReference type="InterPro" id="IPR013783">
    <property type="entry name" value="Ig-like_fold"/>
</dbReference>
<feature type="domain" description="Fibronectin type-III" evidence="16">
    <location>
        <begin position="880"/>
        <end position="973"/>
    </location>
</feature>
<dbReference type="CDD" id="cd00096">
    <property type="entry name" value="Ig"/>
    <property type="match status" value="1"/>
</dbReference>
<dbReference type="InterPro" id="IPR036116">
    <property type="entry name" value="FN3_sf"/>
</dbReference>
<feature type="region of interest" description="Disordered" evidence="13">
    <location>
        <begin position="59"/>
        <end position="110"/>
    </location>
</feature>
<feature type="domain" description="Ig-like" evidence="15">
    <location>
        <begin position="304"/>
        <end position="377"/>
    </location>
</feature>
<reference evidence="17" key="1">
    <citation type="journal article" date="2022" name="bioRxiv">
        <title>Sequencing and chromosome-scale assembly of the giantPleurodeles waltlgenome.</title>
        <authorList>
            <person name="Brown T."/>
            <person name="Elewa A."/>
            <person name="Iarovenko S."/>
            <person name="Subramanian E."/>
            <person name="Araus A.J."/>
            <person name="Petzold A."/>
            <person name="Susuki M."/>
            <person name="Suzuki K.-i.T."/>
            <person name="Hayashi T."/>
            <person name="Toyoda A."/>
            <person name="Oliveira C."/>
            <person name="Osipova E."/>
            <person name="Leigh N.D."/>
            <person name="Simon A."/>
            <person name="Yun M.H."/>
        </authorList>
    </citation>
    <scope>NUCLEOTIDE SEQUENCE</scope>
    <source>
        <strain evidence="17">20211129_DDA</strain>
        <tissue evidence="17">Liver</tissue>
    </source>
</reference>
<evidence type="ECO:0000256" key="7">
    <source>
        <dbReference type="ARBA" id="ARBA00022989"/>
    </source>
</evidence>
<keyword evidence="4 14" id="KW-0812">Transmembrane</keyword>
<keyword evidence="3" id="KW-1003">Cell membrane</keyword>
<evidence type="ECO:0000256" key="1">
    <source>
        <dbReference type="ARBA" id="ARBA00004167"/>
    </source>
</evidence>
<comment type="subcellular location">
    <subcellularLocation>
        <location evidence="2">Cell membrane</location>
    </subcellularLocation>
    <subcellularLocation>
        <location evidence="1">Membrane</location>
        <topology evidence="1">Single-pass membrane protein</topology>
    </subcellularLocation>
</comment>
<gene>
    <name evidence="17" type="ORF">NDU88_000611</name>
</gene>
<proteinExistence type="predicted"/>
<keyword evidence="8 14" id="KW-0472">Membrane</keyword>
<dbReference type="GO" id="GO:0098609">
    <property type="term" value="P:cell-cell adhesion"/>
    <property type="evidence" value="ECO:0007669"/>
    <property type="project" value="TreeGrafter"/>
</dbReference>
<comment type="caution">
    <text evidence="17">The sequence shown here is derived from an EMBL/GenBank/DDBJ whole genome shotgun (WGS) entry which is preliminary data.</text>
</comment>
<dbReference type="SMART" id="SM00408">
    <property type="entry name" value="IGc2"/>
    <property type="match status" value="5"/>
</dbReference>
<dbReference type="CDD" id="cd00063">
    <property type="entry name" value="FN3"/>
    <property type="match status" value="3"/>
</dbReference>
<sequence length="1401" mass="152391">MALCADGAVCVTGVGTNRGAPELRKSRGSRQRLTATWTQESLAQVQSGSSLGSTATVVGERLGPQHPGQPRGVREPPRTAGSCGPISDPREPPGRTRQSAIPAAGSRREEGAGVWFHRSTGGARDWGRSRGPPVTARGSWVCFRACVERGESPDERAPPSFGTLHPHLALLVAMHSDPGPLQALFFITFMVLYSSATADLPLRFVSEPLSTIQKPGGLVQLFCSAAPNTAHISWVFNGQRLDGKLASVEVQSGSLTILSLSPATSGQYKCIANSSAGAILSRPATVSIAHLGDFDSTVKHPLIVEERSAALIKCNIPESNPKALVRYRVRGKWLEHSSDNYEILPSGNLHILNVSLEDKGSYKCAVYNPITHEQKIDPTGYRLIVSGSSSEGSYVVYPTISQTVDIPKHSSLTLECVISGSAYRVHWTKEGHNVVFGGRFRLKHTHLAIDRIEPNDAGNYSCVLENGLGERKTANYTVRILEPAVVSQELKDQSLPLGQTARFVCDVHGAPPPNLAWLHNAVRIRPSPRRSMSGNRLRISSATREDSGLYQCITDNAIGYAQSTARLTIQPDKGSRPVIVSAPTSARVSDGDFVTLTCNARGVPPPVIRWYNNHGLISSHPSHVLKTRSQKSPQDGAPLASEPVHLTMSRAGSSSLYIRAFTAEHSGKYTCEATNDHGFAVSEAFITVVPVESSTKAEEATAMEIVQSDEGDYDYDLELQNATPTNWADGIPATEDSSDGATPPDAPIILSPPRTLKPDVYHLLWKAGRDGGLPVNAYFVKYRKLDDSGSVVGRWYTVRVPGSENELRISELEPSSLYEVLMVARNAAGEGQPAMLTFRTSKEKNVPAPSSKPPVVQEGVNNNFGVVLPDSSRHSGVPEAPDRPTISTASETSVYVTWIPRANGGSPITSFKVEYKRGKNWQIAADNISPTKLSVEVSNLEPGAVYRFRVIAMNHYGESVHSAPSRTYQVVEKRFTNRLLIVPHIDHTEAVSDTEIMLKWTYIHSNNNNTPIQGLYIYYRPTDSDNDGDYKRDEVKGTKQSHFISHLQPETSYDIKMKCYNDGGESDYSNVMMCETKAKRVNGSSEYPVEDQSTPPTSGGGKHVDASHATARSSDMLYLIVGCVLGVMVLILIVFIAMCLWKNRQQNMMQKYDPPGYVYQGADVNGQMVEYTTLPGTSRINGSVHGSYISSGCPHLHHKTPNGVHGTANGRMNGGPGHYPGHYPGHSGSLAGTHADHEQPQHLLNGGGIYSPVPQTDPSECINCRNCRNNNRCFTKSNGTFAGSVLPVMPIVASFQQDNLEMKQLNHVMVPMCLASSVSECSGEEDLDHNLDRGPVQNFCCHENQNHIHADSVEGEARPQPGNENHIFTWAPLIMQSVNQNSTEKTAWTSSTTLDSSGDIR</sequence>
<dbReference type="SUPFAM" id="SSF48726">
    <property type="entry name" value="Immunoglobulin"/>
    <property type="match status" value="5"/>
</dbReference>
<evidence type="ECO:0000256" key="12">
    <source>
        <dbReference type="ARBA" id="ARBA00069893"/>
    </source>
</evidence>
<dbReference type="Pfam" id="PF00041">
    <property type="entry name" value="fn3"/>
    <property type="match status" value="3"/>
</dbReference>
<evidence type="ECO:0000256" key="11">
    <source>
        <dbReference type="ARBA" id="ARBA00023319"/>
    </source>
</evidence>
<feature type="transmembrane region" description="Helical" evidence="14">
    <location>
        <begin position="1116"/>
        <end position="1141"/>
    </location>
</feature>
<dbReference type="InterPro" id="IPR013106">
    <property type="entry name" value="Ig_V-set"/>
</dbReference>
<feature type="domain" description="Ig-like" evidence="15">
    <location>
        <begin position="398"/>
        <end position="475"/>
    </location>
</feature>
<dbReference type="InterPro" id="IPR003598">
    <property type="entry name" value="Ig_sub2"/>
</dbReference>
<feature type="region of interest" description="Disordered" evidence="13">
    <location>
        <begin position="724"/>
        <end position="751"/>
    </location>
</feature>
<evidence type="ECO:0000256" key="4">
    <source>
        <dbReference type="ARBA" id="ARBA00022692"/>
    </source>
</evidence>
<evidence type="ECO:0000256" key="8">
    <source>
        <dbReference type="ARBA" id="ARBA00023136"/>
    </source>
</evidence>
<feature type="region of interest" description="Disordered" evidence="13">
    <location>
        <begin position="1083"/>
        <end position="1106"/>
    </location>
</feature>
<dbReference type="FunFam" id="2.60.40.10:FF:000273">
    <property type="entry name" value="contactin-3 isoform X1"/>
    <property type="match status" value="1"/>
</dbReference>
<dbReference type="InterPro" id="IPR003599">
    <property type="entry name" value="Ig_sub"/>
</dbReference>
<dbReference type="Proteomes" id="UP001066276">
    <property type="component" value="Chromosome 3_2"/>
</dbReference>
<feature type="region of interest" description="Disordered" evidence="13">
    <location>
        <begin position="1382"/>
        <end position="1401"/>
    </location>
</feature>
<dbReference type="Gene3D" id="2.60.40.10">
    <property type="entry name" value="Immunoglobulins"/>
    <property type="match status" value="8"/>
</dbReference>
<organism evidence="17 18">
    <name type="scientific">Pleurodeles waltl</name>
    <name type="common">Iberian ribbed newt</name>
    <dbReference type="NCBI Taxonomy" id="8319"/>
    <lineage>
        <taxon>Eukaryota</taxon>
        <taxon>Metazoa</taxon>
        <taxon>Chordata</taxon>
        <taxon>Craniata</taxon>
        <taxon>Vertebrata</taxon>
        <taxon>Euteleostomi</taxon>
        <taxon>Amphibia</taxon>
        <taxon>Batrachia</taxon>
        <taxon>Caudata</taxon>
        <taxon>Salamandroidea</taxon>
        <taxon>Salamandridae</taxon>
        <taxon>Pleurodelinae</taxon>
        <taxon>Pleurodeles</taxon>
    </lineage>
</organism>
<evidence type="ECO:0000313" key="17">
    <source>
        <dbReference type="EMBL" id="KAJ1175323.1"/>
    </source>
</evidence>
<feature type="domain" description="Ig-like" evidence="15">
    <location>
        <begin position="483"/>
        <end position="568"/>
    </location>
</feature>
<dbReference type="EMBL" id="JANPWB010000006">
    <property type="protein sequence ID" value="KAJ1175323.1"/>
    <property type="molecule type" value="Genomic_DNA"/>
</dbReference>
<evidence type="ECO:0000256" key="14">
    <source>
        <dbReference type="SAM" id="Phobius"/>
    </source>
</evidence>
<dbReference type="InterPro" id="IPR003961">
    <property type="entry name" value="FN3_dom"/>
</dbReference>
<dbReference type="PROSITE" id="PS50835">
    <property type="entry name" value="IG_LIKE"/>
    <property type="match status" value="5"/>
</dbReference>
<dbReference type="GO" id="GO:0005886">
    <property type="term" value="C:plasma membrane"/>
    <property type="evidence" value="ECO:0007669"/>
    <property type="project" value="UniProtKB-SubCell"/>
</dbReference>
<feature type="domain" description="Fibronectin type-III" evidence="16">
    <location>
        <begin position="743"/>
        <end position="844"/>
    </location>
</feature>
<keyword evidence="6" id="KW-0677">Repeat</keyword>
<feature type="domain" description="Ig-like" evidence="15">
    <location>
        <begin position="577"/>
        <end position="687"/>
    </location>
</feature>
<dbReference type="SUPFAM" id="SSF49265">
    <property type="entry name" value="Fibronectin type III"/>
    <property type="match status" value="2"/>
</dbReference>
<name>A0AAV7TFG3_PLEWA</name>
<feature type="domain" description="Fibronectin type-III" evidence="16">
    <location>
        <begin position="982"/>
        <end position="1079"/>
    </location>
</feature>
<dbReference type="SMART" id="SM00060">
    <property type="entry name" value="FN3"/>
    <property type="match status" value="3"/>
</dbReference>
<evidence type="ECO:0000256" key="9">
    <source>
        <dbReference type="ARBA" id="ARBA00023157"/>
    </source>
</evidence>
<evidence type="ECO:0000259" key="15">
    <source>
        <dbReference type="PROSITE" id="PS50835"/>
    </source>
</evidence>
<keyword evidence="7 14" id="KW-1133">Transmembrane helix</keyword>
<dbReference type="SMART" id="SM00406">
    <property type="entry name" value="IGv"/>
    <property type="match status" value="2"/>
</dbReference>
<keyword evidence="9" id="KW-1015">Disulfide bond</keyword>
<dbReference type="SMART" id="SM00409">
    <property type="entry name" value="IG"/>
    <property type="match status" value="5"/>
</dbReference>
<keyword evidence="10" id="KW-0325">Glycoprotein</keyword>